<accession>A0ABD3RGE0</accession>
<name>A0ABD3RGE0_9STRA</name>
<dbReference type="EMBL" id="JALLPB020000222">
    <property type="protein sequence ID" value="KAL3812029.1"/>
    <property type="molecule type" value="Genomic_DNA"/>
</dbReference>
<gene>
    <name evidence="2" type="ORF">ACHAXA_001336</name>
</gene>
<evidence type="ECO:0000313" key="2">
    <source>
        <dbReference type="EMBL" id="KAL3812029.1"/>
    </source>
</evidence>
<dbReference type="AlphaFoldDB" id="A0ABD3RGE0"/>
<evidence type="ECO:0000313" key="3">
    <source>
        <dbReference type="Proteomes" id="UP001530377"/>
    </source>
</evidence>
<evidence type="ECO:0000256" key="1">
    <source>
        <dbReference type="SAM" id="MobiDB-lite"/>
    </source>
</evidence>
<proteinExistence type="predicted"/>
<keyword evidence="3" id="KW-1185">Reference proteome</keyword>
<feature type="region of interest" description="Disordered" evidence="1">
    <location>
        <begin position="55"/>
        <end position="79"/>
    </location>
</feature>
<reference evidence="2 3" key="1">
    <citation type="submission" date="2024-10" db="EMBL/GenBank/DDBJ databases">
        <title>Updated reference genomes for cyclostephanoid diatoms.</title>
        <authorList>
            <person name="Roberts W.R."/>
            <person name="Alverson A.J."/>
        </authorList>
    </citation>
    <scope>NUCLEOTIDE SEQUENCE [LARGE SCALE GENOMIC DNA]</scope>
    <source>
        <strain evidence="2 3">AJA228-03</strain>
    </source>
</reference>
<sequence>MMHSLVALMRHPKTMINAIMVMDVSIDMVDYGTRNLDFNWARDVLNGRTHLPLVKRGTVDDDDNDDTNNNGGDGDGEGENGELRIVWARHSLVALMRHPKTMINAIMVMDVSIDMVDYGTRNLDFNWAHLLTNDDVIACLTSTHSIMKHGKMLIIKLLHPRETF</sequence>
<protein>
    <submittedName>
        <fullName evidence="2">Uncharacterized protein</fullName>
    </submittedName>
</protein>
<comment type="caution">
    <text evidence="2">The sequence shown here is derived from an EMBL/GenBank/DDBJ whole genome shotgun (WGS) entry which is preliminary data.</text>
</comment>
<dbReference type="Proteomes" id="UP001530377">
    <property type="component" value="Unassembled WGS sequence"/>
</dbReference>
<organism evidence="2 3">
    <name type="scientific">Cyclostephanos tholiformis</name>
    <dbReference type="NCBI Taxonomy" id="382380"/>
    <lineage>
        <taxon>Eukaryota</taxon>
        <taxon>Sar</taxon>
        <taxon>Stramenopiles</taxon>
        <taxon>Ochrophyta</taxon>
        <taxon>Bacillariophyta</taxon>
        <taxon>Coscinodiscophyceae</taxon>
        <taxon>Thalassiosirophycidae</taxon>
        <taxon>Stephanodiscales</taxon>
        <taxon>Stephanodiscaceae</taxon>
        <taxon>Cyclostephanos</taxon>
    </lineage>
</organism>